<evidence type="ECO:0000259" key="3">
    <source>
        <dbReference type="SMART" id="SM00829"/>
    </source>
</evidence>
<organism evidence="4 5">
    <name type="scientific">Lentzea xinjiangensis</name>
    <dbReference type="NCBI Taxonomy" id="402600"/>
    <lineage>
        <taxon>Bacteria</taxon>
        <taxon>Bacillati</taxon>
        <taxon>Actinomycetota</taxon>
        <taxon>Actinomycetes</taxon>
        <taxon>Pseudonocardiales</taxon>
        <taxon>Pseudonocardiaceae</taxon>
        <taxon>Lentzea</taxon>
    </lineage>
</organism>
<evidence type="ECO:0000256" key="1">
    <source>
        <dbReference type="ARBA" id="ARBA00022857"/>
    </source>
</evidence>
<proteinExistence type="predicted"/>
<dbReference type="Gene3D" id="3.40.50.720">
    <property type="entry name" value="NAD(P)-binding Rossmann-like Domain"/>
    <property type="match status" value="1"/>
</dbReference>
<feature type="domain" description="Enoyl reductase (ER)" evidence="3">
    <location>
        <begin position="13"/>
        <end position="320"/>
    </location>
</feature>
<dbReference type="SMART" id="SM00829">
    <property type="entry name" value="PKS_ER"/>
    <property type="match status" value="1"/>
</dbReference>
<sequence>MVVMRAVRVHEFGGPEVLVAEEVPDPVAGPGQVVVGLVAADVIFLDTLLRRGWGLEFFPTHPPYVPGGGGAGHVLSVGEGVDPAWVGRHVIARGPGGYAERIAFPAEDLVAVPDGLDPLRAAAVVHDGVTALNFARRAGIREGERVLVAAATGGAGSLLVQLARDAGARVVAAARGEEKLALARELGAELAVDYSSDGWQQQVRDAVGGVDLAFDGAGGPLGRAVFETVVPGGRFLTYGTSDGFADIDPMAAEQRQVRVDTPLAEGPPSPALVRELLAEALSLVARGRIRPVIGATYPLAQAEKAHRSLEERTTLGKSLLEIQPAERGTSAF</sequence>
<accession>A0A1H9UIP0</accession>
<evidence type="ECO:0000256" key="2">
    <source>
        <dbReference type="ARBA" id="ARBA00023002"/>
    </source>
</evidence>
<dbReference type="InterPro" id="IPR011032">
    <property type="entry name" value="GroES-like_sf"/>
</dbReference>
<dbReference type="SUPFAM" id="SSF50129">
    <property type="entry name" value="GroES-like"/>
    <property type="match status" value="1"/>
</dbReference>
<gene>
    <name evidence="4" type="ORF">SAMN05216188_121138</name>
</gene>
<protein>
    <submittedName>
        <fullName evidence="4">NADPH2:quinone reductase</fullName>
    </submittedName>
</protein>
<dbReference type="InterPro" id="IPR036291">
    <property type="entry name" value="NAD(P)-bd_dom_sf"/>
</dbReference>
<dbReference type="GO" id="GO:0035925">
    <property type="term" value="F:mRNA 3'-UTR AU-rich region binding"/>
    <property type="evidence" value="ECO:0007669"/>
    <property type="project" value="TreeGrafter"/>
</dbReference>
<dbReference type="Pfam" id="PF08240">
    <property type="entry name" value="ADH_N"/>
    <property type="match status" value="1"/>
</dbReference>
<dbReference type="SUPFAM" id="SSF51735">
    <property type="entry name" value="NAD(P)-binding Rossmann-fold domains"/>
    <property type="match status" value="1"/>
</dbReference>
<keyword evidence="2" id="KW-0560">Oxidoreductase</keyword>
<evidence type="ECO:0000313" key="4">
    <source>
        <dbReference type="EMBL" id="SES09158.1"/>
    </source>
</evidence>
<dbReference type="STRING" id="402600.SAMN05216188_121138"/>
<dbReference type="PANTHER" id="PTHR48106:SF13">
    <property type="entry name" value="QUINONE OXIDOREDUCTASE-RELATED"/>
    <property type="match status" value="1"/>
</dbReference>
<keyword evidence="5" id="KW-1185">Reference proteome</keyword>
<reference evidence="5" key="1">
    <citation type="submission" date="2016-10" db="EMBL/GenBank/DDBJ databases">
        <authorList>
            <person name="Varghese N."/>
            <person name="Submissions S."/>
        </authorList>
    </citation>
    <scope>NUCLEOTIDE SEQUENCE [LARGE SCALE GENOMIC DNA]</scope>
    <source>
        <strain evidence="5">CGMCC 4.3525</strain>
    </source>
</reference>
<dbReference type="Pfam" id="PF13602">
    <property type="entry name" value="ADH_zinc_N_2"/>
    <property type="match status" value="1"/>
</dbReference>
<dbReference type="GO" id="GO:0070402">
    <property type="term" value="F:NADPH binding"/>
    <property type="evidence" value="ECO:0007669"/>
    <property type="project" value="TreeGrafter"/>
</dbReference>
<name>A0A1H9UIP0_9PSEU</name>
<dbReference type="GO" id="GO:0005829">
    <property type="term" value="C:cytosol"/>
    <property type="evidence" value="ECO:0007669"/>
    <property type="project" value="TreeGrafter"/>
</dbReference>
<dbReference type="Gene3D" id="3.90.180.10">
    <property type="entry name" value="Medium-chain alcohol dehydrogenases, catalytic domain"/>
    <property type="match status" value="1"/>
</dbReference>
<dbReference type="GO" id="GO:0003960">
    <property type="term" value="F:quinone reductase (NADPH) activity"/>
    <property type="evidence" value="ECO:0007669"/>
    <property type="project" value="TreeGrafter"/>
</dbReference>
<dbReference type="Proteomes" id="UP000199352">
    <property type="component" value="Unassembled WGS sequence"/>
</dbReference>
<evidence type="ECO:0000313" key="5">
    <source>
        <dbReference type="Proteomes" id="UP000199352"/>
    </source>
</evidence>
<dbReference type="PANTHER" id="PTHR48106">
    <property type="entry name" value="QUINONE OXIDOREDUCTASE PIG3-RELATED"/>
    <property type="match status" value="1"/>
</dbReference>
<dbReference type="InterPro" id="IPR013154">
    <property type="entry name" value="ADH-like_N"/>
</dbReference>
<dbReference type="AlphaFoldDB" id="A0A1H9UIP0"/>
<dbReference type="InterPro" id="IPR020843">
    <property type="entry name" value="ER"/>
</dbReference>
<keyword evidence="1" id="KW-0521">NADP</keyword>
<dbReference type="EMBL" id="FOFR01000021">
    <property type="protein sequence ID" value="SES09158.1"/>
    <property type="molecule type" value="Genomic_DNA"/>
</dbReference>